<reference evidence="2 3" key="1">
    <citation type="submission" date="2017-07" db="EMBL/GenBank/DDBJ databases">
        <title>A draft genome sequence of Komagataeibacter oboediens LMG 18849.</title>
        <authorList>
            <person name="Skraban J."/>
            <person name="Cleenwerck I."/>
            <person name="Vandamme P."/>
            <person name="Trcek J."/>
        </authorList>
    </citation>
    <scope>NUCLEOTIDE SEQUENCE [LARGE SCALE GENOMIC DNA]</scope>
    <source>
        <strain evidence="2 3">LMG 18849</strain>
    </source>
</reference>
<gene>
    <name evidence="2" type="ORF">CFR80_11890</name>
</gene>
<dbReference type="AlphaFoldDB" id="A0A318QSR1"/>
<feature type="region of interest" description="Disordered" evidence="1">
    <location>
        <begin position="135"/>
        <end position="161"/>
    </location>
</feature>
<accession>A0A318QSR1</accession>
<dbReference type="STRING" id="940286.GCA_000227565_01401"/>
<evidence type="ECO:0008006" key="4">
    <source>
        <dbReference type="Google" id="ProtNLM"/>
    </source>
</evidence>
<evidence type="ECO:0000313" key="3">
    <source>
        <dbReference type="Proteomes" id="UP000247417"/>
    </source>
</evidence>
<name>A0A318QSR1_9PROT</name>
<dbReference type="Proteomes" id="UP000247417">
    <property type="component" value="Unassembled WGS sequence"/>
</dbReference>
<protein>
    <recommendedName>
        <fullName evidence="4">Bacteriophage protein</fullName>
    </recommendedName>
</protein>
<evidence type="ECO:0000256" key="1">
    <source>
        <dbReference type="SAM" id="MobiDB-lite"/>
    </source>
</evidence>
<sequence>MKKPGVTLTKDALPGLQARIKALATKRVMVGIPAENAQRDDGSGASNALIGYVQEYGCPEKNIPPRPFLVPGVASIRDDAVKVLRKVGVDSLEGNAAAANNGLNEIGLRAEAAVKNKMDEGPFTPLADATVEARARRGRPGAAEELANRKDGQPAGTDLAQPLIDTGNLQQHITYVIRTVKAP</sequence>
<organism evidence="2 3">
    <name type="scientific">Komagataeibacter oboediens</name>
    <dbReference type="NCBI Taxonomy" id="65958"/>
    <lineage>
        <taxon>Bacteria</taxon>
        <taxon>Pseudomonadati</taxon>
        <taxon>Pseudomonadota</taxon>
        <taxon>Alphaproteobacteria</taxon>
        <taxon>Acetobacterales</taxon>
        <taxon>Acetobacteraceae</taxon>
        <taxon>Komagataeibacter</taxon>
    </lineage>
</organism>
<evidence type="ECO:0000313" key="2">
    <source>
        <dbReference type="EMBL" id="PYD81410.1"/>
    </source>
</evidence>
<dbReference type="OrthoDB" id="8160844at2"/>
<proteinExistence type="predicted"/>
<dbReference type="RefSeq" id="WP_110507418.1">
    <property type="nucleotide sequence ID" value="NZ_NKTX01000032.1"/>
</dbReference>
<comment type="caution">
    <text evidence="2">The sequence shown here is derived from an EMBL/GenBank/DDBJ whole genome shotgun (WGS) entry which is preliminary data.</text>
</comment>
<dbReference type="EMBL" id="NKTX01000032">
    <property type="protein sequence ID" value="PYD81410.1"/>
    <property type="molecule type" value="Genomic_DNA"/>
</dbReference>